<dbReference type="InterPro" id="IPR036055">
    <property type="entry name" value="LDL_receptor-like_sf"/>
</dbReference>
<dbReference type="PROSITE" id="PS50262">
    <property type="entry name" value="G_PROTEIN_RECEP_F1_2"/>
    <property type="match status" value="1"/>
</dbReference>
<dbReference type="InterPro" id="IPR017452">
    <property type="entry name" value="GPCR_Rhodpsn_7TM"/>
</dbReference>
<evidence type="ECO:0000256" key="2">
    <source>
        <dbReference type="ARBA" id="ARBA00022692"/>
    </source>
</evidence>
<feature type="disulfide bond" evidence="7">
    <location>
        <begin position="222"/>
        <end position="240"/>
    </location>
</feature>
<feature type="transmembrane region" description="Helical" evidence="8">
    <location>
        <begin position="1633"/>
        <end position="1654"/>
    </location>
</feature>
<evidence type="ECO:0000256" key="3">
    <source>
        <dbReference type="ARBA" id="ARBA00022989"/>
    </source>
</evidence>
<dbReference type="SMART" id="SM00181">
    <property type="entry name" value="EGF"/>
    <property type="match status" value="5"/>
</dbReference>
<evidence type="ECO:0000259" key="9">
    <source>
        <dbReference type="PROSITE" id="PS50026"/>
    </source>
</evidence>
<dbReference type="SMART" id="SM00192">
    <property type="entry name" value="LDLa"/>
    <property type="match status" value="6"/>
</dbReference>
<dbReference type="CDD" id="cd00637">
    <property type="entry name" value="7tm_classA_rhodopsin-like"/>
    <property type="match status" value="1"/>
</dbReference>
<feature type="disulfide bond" evidence="6">
    <location>
        <begin position="1158"/>
        <end position="1167"/>
    </location>
</feature>
<dbReference type="Proteomes" id="UP000663864">
    <property type="component" value="Unassembled WGS sequence"/>
</dbReference>
<dbReference type="SUPFAM" id="SSF57196">
    <property type="entry name" value="EGF/Laminin"/>
    <property type="match status" value="3"/>
</dbReference>
<feature type="domain" description="EGF-like" evidence="9">
    <location>
        <begin position="1127"/>
        <end position="1168"/>
    </location>
</feature>
<dbReference type="InterPro" id="IPR000742">
    <property type="entry name" value="EGF"/>
</dbReference>
<dbReference type="Gene3D" id="2.10.25.10">
    <property type="entry name" value="Laminin"/>
    <property type="match status" value="2"/>
</dbReference>
<accession>A0A815PX44</accession>
<feature type="disulfide bond" evidence="7">
    <location>
        <begin position="636"/>
        <end position="648"/>
    </location>
</feature>
<dbReference type="PANTHER" id="PTHR24033">
    <property type="entry name" value="EGF-LIKE DOMAIN-CONTAINING PROTEIN"/>
    <property type="match status" value="1"/>
</dbReference>
<dbReference type="SUPFAM" id="SSF57424">
    <property type="entry name" value="LDL receptor-like module"/>
    <property type="match status" value="2"/>
</dbReference>
<dbReference type="PROSITE" id="PS50026">
    <property type="entry name" value="EGF_3"/>
    <property type="match status" value="3"/>
</dbReference>
<dbReference type="CDD" id="cd00054">
    <property type="entry name" value="EGF_CA"/>
    <property type="match status" value="2"/>
</dbReference>
<evidence type="ECO:0000256" key="4">
    <source>
        <dbReference type="ARBA" id="ARBA00023136"/>
    </source>
</evidence>
<feature type="disulfide bond" evidence="7">
    <location>
        <begin position="215"/>
        <end position="227"/>
    </location>
</feature>
<feature type="disulfide bond" evidence="7">
    <location>
        <begin position="173"/>
        <end position="185"/>
    </location>
</feature>
<comment type="caution">
    <text evidence="6">Lacks conserved residue(s) required for the propagation of feature annotation.</text>
</comment>
<feature type="domain" description="EGF-like" evidence="9">
    <location>
        <begin position="1083"/>
        <end position="1125"/>
    </location>
</feature>
<dbReference type="InterPro" id="IPR002172">
    <property type="entry name" value="LDrepeatLR_classA_rpt"/>
</dbReference>
<feature type="transmembrane region" description="Helical" evidence="8">
    <location>
        <begin position="1409"/>
        <end position="1433"/>
    </location>
</feature>
<feature type="disulfide bond" evidence="6">
    <location>
        <begin position="1087"/>
        <end position="1097"/>
    </location>
</feature>
<dbReference type="InterPro" id="IPR051830">
    <property type="entry name" value="NOTCH_homolog"/>
</dbReference>
<evidence type="ECO:0000256" key="6">
    <source>
        <dbReference type="PROSITE-ProRule" id="PRU00076"/>
    </source>
</evidence>
<evidence type="ECO:0000256" key="7">
    <source>
        <dbReference type="PROSITE-ProRule" id="PRU00124"/>
    </source>
</evidence>
<evidence type="ECO:0000256" key="5">
    <source>
        <dbReference type="ARBA" id="ARBA00023157"/>
    </source>
</evidence>
<dbReference type="Gene3D" id="4.10.400.10">
    <property type="entry name" value="Low-density Lipoprotein Receptor"/>
    <property type="match status" value="3"/>
</dbReference>
<dbReference type="PROSITE" id="PS01186">
    <property type="entry name" value="EGF_2"/>
    <property type="match status" value="1"/>
</dbReference>
<feature type="transmembrane region" description="Helical" evidence="8">
    <location>
        <begin position="1501"/>
        <end position="1518"/>
    </location>
</feature>
<dbReference type="PANTHER" id="PTHR24033:SF151">
    <property type="entry name" value="NOTCH 2"/>
    <property type="match status" value="1"/>
</dbReference>
<dbReference type="GO" id="GO:0016020">
    <property type="term" value="C:membrane"/>
    <property type="evidence" value="ECO:0007669"/>
    <property type="project" value="UniProtKB-SubCell"/>
</dbReference>
<feature type="disulfide bond" evidence="6">
    <location>
        <begin position="1115"/>
        <end position="1124"/>
    </location>
</feature>
<comment type="subcellular location">
    <subcellularLocation>
        <location evidence="1">Membrane</location>
    </subcellularLocation>
</comment>
<dbReference type="Gene3D" id="1.20.1070.10">
    <property type="entry name" value="Rhodopsin 7-helix transmembrane proteins"/>
    <property type="match status" value="1"/>
</dbReference>
<gene>
    <name evidence="11" type="ORF">ZHD862_LOCUS35464</name>
</gene>
<feature type="domain" description="EGF-like" evidence="9">
    <location>
        <begin position="1042"/>
        <end position="1081"/>
    </location>
</feature>
<dbReference type="SUPFAM" id="SSF81321">
    <property type="entry name" value="Family A G protein-coupled receptor-like"/>
    <property type="match status" value="1"/>
</dbReference>
<sequence length="1716" mass="199861">MYKIYIIIGLIITTTLFILQSQAFVYLYNTEDGTNIEAFDCVYYKEKVFDQFVPFCRRVGRSSEIDRRSQTCAPNSEKHRFSDLRRKNISISELLRWSSSIEVADQYAAFLSGNLYQTDGIICECKTPSTFGKFCEYELYGYTSINEILNAQFQHKGKISNQYKDQLYGHILCYTTLECDSGLLCLDFRDICDGRQQCTDGWDEENCDKLEFNECDNDEYRCLNGMCIPQQFFLDGDYDCMDNTDEQVNDPIACGRQSASFRCDERLCNRDKFSCGNGYCIERIVRIPFQQTSSVMSCDTLREYLYQCELSRFQPLWTSKSGQCLPLIQYNIMLTEVTDYGSLSIEEKCLWLVKCALIVRQAPWCPCFSNDCAKNISHMCHQSLIIYPFGRVFNTLITVAYARNRTNWHDTKPEVFFISGRLKCRGFHLTFKKDEIGPLLMTNEYIESLQYDSYWCNFNLKLQHRNITSFASHYNLNCERNSYTFSGKSYKFDDVCEISRDCISNHRLLDKVKDCYDSFDEIMSTRIVPACLSSKHRFRCSDEQPTCYLVKELYFGTPACTNYHDIYLYGTGKPVSSFKCTSTDQSGCIDLRNYIRDHEKTASSQSTVPYVHYCDTFWDASSKIDELSINCQQWVCSSNQYQCLTGQCISVSTICNEVWDCSDASDEHGLFAIDRLSDHNRRFLNLTTLRMKCITRYPEYQQPFHTICNRSVEYPCLLANVLDPTDINTNRPCIPLSKIGDNIIDCYGGLDERNIQTSCSNNISMQHFEFRCPDSKVLECIPYNLLCKKRCLGDEPICFYRRGILNGFCSKEEEFLCLDGTCKKNVRCNQRAECSHGEDEYWCDYFAASFTIRFRALDEFLRSLIIRPNPSLVISRRLQLETFDDKIAFACNRGIAVRQLNNFVCLCPPSYYGIHCEFYSDRINFIIQLNRIQNKTLNLVALLFFNDQVIDEFDFRIYPSTKLQKHRFHLIYSRSDFYLKHKRNRYFSRDNIIYFHPYSIQFEAYELKEDESIQLIAIWNYPFYFDFLPSFRFSKILRFESFNNACLSNSCSINSTCYPILNANTSFICQCKSGFYGKNCEYISNICISRCTPNSICRPTYRGIINGMDHPLCICPINRFGPTCHIDYNECHSQPCANNGACLSRYNPIGIHAYECQCTDYFYGDHCEYKKKLMEIHLLNITYHPLKLIIRYYDSYGPTYTFRPRIQQIYSSLPISFQYYNENVDKLSIVLLTIYEKYDNEPLYFLLAIQQNTTFINKTSSLENPCPAANSFRTIKNGKNKQFQFNLTIKSFIFFLSDPHIPTVFKYHRLCHSSNTSLSPKCFHDTNYLCICSTSNSRAECFSLPSDNCSKCLSNGRCVQDVTVNLAKEPEFLCICPRCYYGHVCEFSTLAFSFTLDSLIVQDLFKIRFVYLSIALLIFLIGLFNNICCFSTFKRRATRKVGTGNYLLIVSILSQGSILLLLLKITHILISSNNLLDNIESINIITCKTISYLLSISTRSTYWLLSLISIERLCLVIYPSATLLKKPKVAIWLSLITILIIFSMHIHEIFYYTIVKDSNNATLCAINFVQKHVLLYDRITVLFHSLGPFIIQILSISCLIVMTARSRQRTIRHRNSNFFSDHIIKQFKKQKELYLNPVVIIFSTLPQIIISFSLACTELSTSWKRYILLITYFLSFLPQMLSLILHILPSTLYNKEFHETMIYKLFIKRIFKLRHD</sequence>
<feature type="disulfide bond" evidence="7">
    <location>
        <begin position="643"/>
        <end position="661"/>
    </location>
</feature>
<evidence type="ECO:0000256" key="8">
    <source>
        <dbReference type="SAM" id="Phobius"/>
    </source>
</evidence>
<dbReference type="EMBL" id="CAJNOT010005107">
    <property type="protein sequence ID" value="CAF1455676.1"/>
    <property type="molecule type" value="Genomic_DNA"/>
</dbReference>
<protein>
    <submittedName>
        <fullName evidence="11">Uncharacterized protein</fullName>
    </submittedName>
</protein>
<evidence type="ECO:0000313" key="11">
    <source>
        <dbReference type="EMBL" id="CAF1455676.1"/>
    </source>
</evidence>
<keyword evidence="3 8" id="KW-1133">Transmembrane helix</keyword>
<organism evidence="11 12">
    <name type="scientific">Rotaria sordida</name>
    <dbReference type="NCBI Taxonomy" id="392033"/>
    <lineage>
        <taxon>Eukaryota</taxon>
        <taxon>Metazoa</taxon>
        <taxon>Spiralia</taxon>
        <taxon>Gnathifera</taxon>
        <taxon>Rotifera</taxon>
        <taxon>Eurotatoria</taxon>
        <taxon>Bdelloidea</taxon>
        <taxon>Philodinida</taxon>
        <taxon>Philodinidae</taxon>
        <taxon>Rotaria</taxon>
    </lineage>
</organism>
<feature type="transmembrane region" description="Helical" evidence="8">
    <location>
        <begin position="1530"/>
        <end position="1552"/>
    </location>
</feature>
<feature type="disulfide bond" evidence="6">
    <location>
        <begin position="1071"/>
        <end position="1080"/>
    </location>
</feature>
<reference evidence="11" key="1">
    <citation type="submission" date="2021-02" db="EMBL/GenBank/DDBJ databases">
        <authorList>
            <person name="Nowell W R."/>
        </authorList>
    </citation>
    <scope>NUCLEOTIDE SEQUENCE</scope>
</reference>
<dbReference type="CDD" id="cd00112">
    <property type="entry name" value="LDLa"/>
    <property type="match status" value="3"/>
</dbReference>
<keyword evidence="6" id="KW-0245">EGF-like domain</keyword>
<keyword evidence="4 8" id="KW-0472">Membrane</keyword>
<evidence type="ECO:0000256" key="1">
    <source>
        <dbReference type="ARBA" id="ARBA00004370"/>
    </source>
</evidence>
<dbReference type="Pfam" id="PF00057">
    <property type="entry name" value="Ldl_recept_a"/>
    <property type="match status" value="2"/>
</dbReference>
<keyword evidence="2 8" id="KW-0812">Transmembrane</keyword>
<evidence type="ECO:0000313" key="12">
    <source>
        <dbReference type="Proteomes" id="UP000663864"/>
    </source>
</evidence>
<name>A0A815PX44_9BILA</name>
<keyword evidence="5 6" id="KW-1015">Disulfide bond</keyword>
<evidence type="ECO:0000259" key="10">
    <source>
        <dbReference type="PROSITE" id="PS50262"/>
    </source>
</evidence>
<feature type="transmembrane region" description="Helical" evidence="8">
    <location>
        <begin position="1445"/>
        <end position="1470"/>
    </location>
</feature>
<feature type="disulfide bond" evidence="7">
    <location>
        <begin position="192"/>
        <end position="207"/>
    </location>
</feature>
<dbReference type="PRINTS" id="PR00261">
    <property type="entry name" value="LDLRECEPTOR"/>
</dbReference>
<feature type="domain" description="G-protein coupled receptors family 1 profile" evidence="10">
    <location>
        <begin position="1425"/>
        <end position="1686"/>
    </location>
</feature>
<comment type="caution">
    <text evidence="11">The sequence shown here is derived from an EMBL/GenBank/DDBJ whole genome shotgun (WGS) entry which is preliminary data.</text>
</comment>
<feature type="transmembrane region" description="Helical" evidence="8">
    <location>
        <begin position="1666"/>
        <end position="1688"/>
    </location>
</feature>
<dbReference type="PROSITE" id="PS00022">
    <property type="entry name" value="EGF_1"/>
    <property type="match status" value="5"/>
</dbReference>
<feature type="transmembrane region" description="Helical" evidence="8">
    <location>
        <begin position="1581"/>
        <end position="1604"/>
    </location>
</feature>
<proteinExistence type="predicted"/>
<dbReference type="PROSITE" id="PS50068">
    <property type="entry name" value="LDLRA_2"/>
    <property type="match status" value="3"/>
</dbReference>